<accession>G2YU72</accession>
<gene>
    <name evidence="1" type="ORF">BofuT4_uP159910.1</name>
</gene>
<dbReference type="HOGENOM" id="CLU_2573634_0_0_1"/>
<evidence type="ECO:0000313" key="2">
    <source>
        <dbReference type="Proteomes" id="UP000008177"/>
    </source>
</evidence>
<name>G2YU72_BOTF4</name>
<sequence>MPAKQTIENRYVDVEKLKAFLKGRFPGQTFEVKLRRGRFFVETPEILTLLRLNRYKIYGPSDDDNVKTLTESWSLGGVQLH</sequence>
<reference evidence="2" key="1">
    <citation type="journal article" date="2011" name="PLoS Genet.">
        <title>Genomic analysis of the necrotrophic fungal pathogens Sclerotinia sclerotiorum and Botrytis cinerea.</title>
        <authorList>
            <person name="Amselem J."/>
            <person name="Cuomo C.A."/>
            <person name="van Kan J.A."/>
            <person name="Viaud M."/>
            <person name="Benito E.P."/>
            <person name="Couloux A."/>
            <person name="Coutinho P.M."/>
            <person name="de Vries R.P."/>
            <person name="Dyer P.S."/>
            <person name="Fillinger S."/>
            <person name="Fournier E."/>
            <person name="Gout L."/>
            <person name="Hahn M."/>
            <person name="Kohn L."/>
            <person name="Lapalu N."/>
            <person name="Plummer K.M."/>
            <person name="Pradier J.M."/>
            <person name="Quevillon E."/>
            <person name="Sharon A."/>
            <person name="Simon A."/>
            <person name="ten Have A."/>
            <person name="Tudzynski B."/>
            <person name="Tudzynski P."/>
            <person name="Wincker P."/>
            <person name="Andrew M."/>
            <person name="Anthouard V."/>
            <person name="Beever R.E."/>
            <person name="Beffa R."/>
            <person name="Benoit I."/>
            <person name="Bouzid O."/>
            <person name="Brault B."/>
            <person name="Chen Z."/>
            <person name="Choquer M."/>
            <person name="Collemare J."/>
            <person name="Cotton P."/>
            <person name="Danchin E.G."/>
            <person name="Da Silva C."/>
            <person name="Gautier A."/>
            <person name="Giraud C."/>
            <person name="Giraud T."/>
            <person name="Gonzalez C."/>
            <person name="Grossetete S."/>
            <person name="Guldener U."/>
            <person name="Henrissat B."/>
            <person name="Howlett B.J."/>
            <person name="Kodira C."/>
            <person name="Kretschmer M."/>
            <person name="Lappartient A."/>
            <person name="Leroch M."/>
            <person name="Levis C."/>
            <person name="Mauceli E."/>
            <person name="Neuveglise C."/>
            <person name="Oeser B."/>
            <person name="Pearson M."/>
            <person name="Poulain J."/>
            <person name="Poussereau N."/>
            <person name="Quesneville H."/>
            <person name="Rascle C."/>
            <person name="Schumacher J."/>
            <person name="Segurens B."/>
            <person name="Sexton A."/>
            <person name="Silva E."/>
            <person name="Sirven C."/>
            <person name="Soanes D.M."/>
            <person name="Talbot N.J."/>
            <person name="Templeton M."/>
            <person name="Yandava C."/>
            <person name="Yarden O."/>
            <person name="Zeng Q."/>
            <person name="Rollins J.A."/>
            <person name="Lebrun M.H."/>
            <person name="Dickman M."/>
        </authorList>
    </citation>
    <scope>NUCLEOTIDE SEQUENCE [LARGE SCALE GENOMIC DNA]</scope>
    <source>
        <strain evidence="2">T4</strain>
    </source>
</reference>
<evidence type="ECO:0000313" key="1">
    <source>
        <dbReference type="EMBL" id="CCD55170.1"/>
    </source>
</evidence>
<organism evidence="1 2">
    <name type="scientific">Botryotinia fuckeliana (strain T4)</name>
    <name type="common">Noble rot fungus</name>
    <name type="synonym">Botrytis cinerea</name>
    <dbReference type="NCBI Taxonomy" id="999810"/>
    <lineage>
        <taxon>Eukaryota</taxon>
        <taxon>Fungi</taxon>
        <taxon>Dikarya</taxon>
        <taxon>Ascomycota</taxon>
        <taxon>Pezizomycotina</taxon>
        <taxon>Leotiomycetes</taxon>
        <taxon>Helotiales</taxon>
        <taxon>Sclerotiniaceae</taxon>
        <taxon>Botrytis</taxon>
    </lineage>
</organism>
<dbReference type="InParanoid" id="G2YU72"/>
<proteinExistence type="predicted"/>
<dbReference type="Proteomes" id="UP000008177">
    <property type="component" value="Unplaced contigs"/>
</dbReference>
<dbReference type="EMBL" id="FQ790353">
    <property type="protein sequence ID" value="CCD55170.1"/>
    <property type="molecule type" value="Genomic_DNA"/>
</dbReference>
<protein>
    <submittedName>
        <fullName evidence="1">Uncharacterized protein</fullName>
    </submittedName>
</protein>
<dbReference type="OrthoDB" id="3783539at2759"/>
<dbReference type="AlphaFoldDB" id="G2YU72"/>